<dbReference type="EMBL" id="MHHZ01000005">
    <property type="protein sequence ID" value="OGY42306.1"/>
    <property type="molecule type" value="Genomic_DNA"/>
</dbReference>
<protein>
    <recommendedName>
        <fullName evidence="1">Serine aminopeptidase S33 domain-containing protein</fullName>
    </recommendedName>
</protein>
<dbReference type="Proteomes" id="UP000176498">
    <property type="component" value="Unassembled WGS sequence"/>
</dbReference>
<evidence type="ECO:0000313" key="3">
    <source>
        <dbReference type="Proteomes" id="UP000176498"/>
    </source>
</evidence>
<dbReference type="InterPro" id="IPR051044">
    <property type="entry name" value="MAG_DAG_Lipase"/>
</dbReference>
<gene>
    <name evidence="2" type="ORF">A2Y82_04925</name>
</gene>
<dbReference type="SUPFAM" id="SSF53474">
    <property type="entry name" value="alpha/beta-Hydrolases"/>
    <property type="match status" value="1"/>
</dbReference>
<evidence type="ECO:0000259" key="1">
    <source>
        <dbReference type="Pfam" id="PF12146"/>
    </source>
</evidence>
<dbReference type="InterPro" id="IPR022742">
    <property type="entry name" value="Hydrolase_4"/>
</dbReference>
<dbReference type="AlphaFoldDB" id="A0A1G1XRS1"/>
<organism evidence="2 3">
    <name type="scientific">Candidatus Buchananbacteria bacterium RBG_13_36_9</name>
    <dbReference type="NCBI Taxonomy" id="1797530"/>
    <lineage>
        <taxon>Bacteria</taxon>
        <taxon>Candidatus Buchananiibacteriota</taxon>
    </lineage>
</organism>
<evidence type="ECO:0000313" key="2">
    <source>
        <dbReference type="EMBL" id="OGY42306.1"/>
    </source>
</evidence>
<sequence length="255" mass="29310">MEKIIIKNRHNFKIVTLLEKAVQPKGLAIVLHGLGGFKEQDHIETFARVFKEAGYTVLRYDSTHTFGESEGKYEDATATNYYEDLEDVISWAKKQDWYIEPFVLVGHSMGGICSILYTQRHPNEVKALAPISTVVSGKLSIEAHGADYIREWKEKGYREDLSMSKPGVIKRLKYTEFEDRLKYDILPEADKLNLPILLIVGEKDGSTPPEHQKLLYKALPGPKELHIIKGAYHTFREKEHLAEIKLIFKNWINKL</sequence>
<proteinExistence type="predicted"/>
<dbReference type="Pfam" id="PF12146">
    <property type="entry name" value="Hydrolase_4"/>
    <property type="match status" value="2"/>
</dbReference>
<reference evidence="2 3" key="1">
    <citation type="journal article" date="2016" name="Nat. Commun.">
        <title>Thousands of microbial genomes shed light on interconnected biogeochemical processes in an aquifer system.</title>
        <authorList>
            <person name="Anantharaman K."/>
            <person name="Brown C.T."/>
            <person name="Hug L.A."/>
            <person name="Sharon I."/>
            <person name="Castelle C.J."/>
            <person name="Probst A.J."/>
            <person name="Thomas B.C."/>
            <person name="Singh A."/>
            <person name="Wilkins M.J."/>
            <person name="Karaoz U."/>
            <person name="Brodie E.L."/>
            <person name="Williams K.H."/>
            <person name="Hubbard S.S."/>
            <person name="Banfield J.F."/>
        </authorList>
    </citation>
    <scope>NUCLEOTIDE SEQUENCE [LARGE SCALE GENOMIC DNA]</scope>
</reference>
<dbReference type="Gene3D" id="3.40.50.1820">
    <property type="entry name" value="alpha/beta hydrolase"/>
    <property type="match status" value="1"/>
</dbReference>
<name>A0A1G1XRS1_9BACT</name>
<dbReference type="InterPro" id="IPR029058">
    <property type="entry name" value="AB_hydrolase_fold"/>
</dbReference>
<dbReference type="PANTHER" id="PTHR11614">
    <property type="entry name" value="PHOSPHOLIPASE-RELATED"/>
    <property type="match status" value="1"/>
</dbReference>
<feature type="domain" description="Serine aminopeptidase S33" evidence="1">
    <location>
        <begin position="184"/>
        <end position="234"/>
    </location>
</feature>
<feature type="domain" description="Serine aminopeptidase S33" evidence="1">
    <location>
        <begin position="23"/>
        <end position="140"/>
    </location>
</feature>
<comment type="caution">
    <text evidence="2">The sequence shown here is derived from an EMBL/GenBank/DDBJ whole genome shotgun (WGS) entry which is preliminary data.</text>
</comment>
<accession>A0A1G1XRS1</accession>